<evidence type="ECO:0000313" key="3">
    <source>
        <dbReference type="Proteomes" id="UP000323426"/>
    </source>
</evidence>
<comment type="caution">
    <text evidence="2">The sequence shown here is derived from an EMBL/GenBank/DDBJ whole genome shotgun (WGS) entry which is preliminary data.</text>
</comment>
<keyword evidence="3" id="KW-1185">Reference proteome</keyword>
<evidence type="ECO:0008006" key="4">
    <source>
        <dbReference type="Google" id="ProtNLM"/>
    </source>
</evidence>
<dbReference type="Gene3D" id="2.40.50.120">
    <property type="match status" value="1"/>
</dbReference>
<accession>A0A5M6DSD0</accession>
<dbReference type="PROSITE" id="PS51257">
    <property type="entry name" value="PROKAR_LIPOPROTEIN"/>
    <property type="match status" value="1"/>
</dbReference>
<feature type="signal peptide" evidence="1">
    <location>
        <begin position="1"/>
        <end position="21"/>
    </location>
</feature>
<gene>
    <name evidence="2" type="ORF">F0145_00645</name>
</gene>
<name>A0A5M6DSD0_9BACT</name>
<dbReference type="AlphaFoldDB" id="A0A5M6DSD0"/>
<feature type="chain" id="PRO_5024424145" description="DUF4468 domain-containing protein" evidence="1">
    <location>
        <begin position="22"/>
        <end position="190"/>
    </location>
</feature>
<dbReference type="RefSeq" id="WP_150086134.1">
    <property type="nucleotide sequence ID" value="NZ_VWSF01000001.1"/>
</dbReference>
<protein>
    <recommendedName>
        <fullName evidence="4">DUF4468 domain-containing protein</fullName>
    </recommendedName>
</protein>
<keyword evidence="1" id="KW-0732">Signal</keyword>
<proteinExistence type="predicted"/>
<dbReference type="Proteomes" id="UP000323426">
    <property type="component" value="Unassembled WGS sequence"/>
</dbReference>
<sequence>MKYLLLFIFSLSLTYSFGCSCATPDTKKDIARMISNADIVVEGTPYSVINQNNSPREKLKKDGTNILFNVTSVIKGNLNQKIIAINQWEVGNCAEFYKIGNHYLIFGYEVKGFRSKKKSNINLPPPPGGEIDKNGILTTFDYEKEEVEFWKKLLMKYRLFTTSSCSTFHPTSEIANKIKKQQLSTTPKKY</sequence>
<organism evidence="2 3">
    <name type="scientific">Adhaeribacter rhizoryzae</name>
    <dbReference type="NCBI Taxonomy" id="2607907"/>
    <lineage>
        <taxon>Bacteria</taxon>
        <taxon>Pseudomonadati</taxon>
        <taxon>Bacteroidota</taxon>
        <taxon>Cytophagia</taxon>
        <taxon>Cytophagales</taxon>
        <taxon>Hymenobacteraceae</taxon>
        <taxon>Adhaeribacter</taxon>
    </lineage>
</organism>
<evidence type="ECO:0000313" key="2">
    <source>
        <dbReference type="EMBL" id="KAA5549139.1"/>
    </source>
</evidence>
<dbReference type="InterPro" id="IPR008993">
    <property type="entry name" value="TIMP-like_OB-fold"/>
</dbReference>
<dbReference type="EMBL" id="VWSF01000001">
    <property type="protein sequence ID" value="KAA5549139.1"/>
    <property type="molecule type" value="Genomic_DNA"/>
</dbReference>
<reference evidence="2 3" key="1">
    <citation type="submission" date="2019-09" db="EMBL/GenBank/DDBJ databases">
        <title>Genome sequence and assembly of Adhaeribacter sp.</title>
        <authorList>
            <person name="Chhetri G."/>
        </authorList>
    </citation>
    <scope>NUCLEOTIDE SEQUENCE [LARGE SCALE GENOMIC DNA]</scope>
    <source>
        <strain evidence="2 3">DK36</strain>
    </source>
</reference>
<evidence type="ECO:0000256" key="1">
    <source>
        <dbReference type="SAM" id="SignalP"/>
    </source>
</evidence>